<evidence type="ECO:0000313" key="2">
    <source>
        <dbReference type="WBParaSite" id="Csp11.Scaffold629.g12208.t2"/>
    </source>
</evidence>
<evidence type="ECO:0000313" key="1">
    <source>
        <dbReference type="Proteomes" id="UP000095282"/>
    </source>
</evidence>
<dbReference type="WBParaSite" id="Csp11.Scaffold629.g12208.t2">
    <property type="protein sequence ID" value="Csp11.Scaffold629.g12208.t2"/>
    <property type="gene ID" value="Csp11.Scaffold629.g12208"/>
</dbReference>
<organism evidence="1 2">
    <name type="scientific">Caenorhabditis tropicalis</name>
    <dbReference type="NCBI Taxonomy" id="1561998"/>
    <lineage>
        <taxon>Eukaryota</taxon>
        <taxon>Metazoa</taxon>
        <taxon>Ecdysozoa</taxon>
        <taxon>Nematoda</taxon>
        <taxon>Chromadorea</taxon>
        <taxon>Rhabditida</taxon>
        <taxon>Rhabditina</taxon>
        <taxon>Rhabditomorpha</taxon>
        <taxon>Rhabditoidea</taxon>
        <taxon>Rhabditidae</taxon>
        <taxon>Peloderinae</taxon>
        <taxon>Caenorhabditis</taxon>
    </lineage>
</organism>
<proteinExistence type="predicted"/>
<keyword evidence="1" id="KW-1185">Reference proteome</keyword>
<sequence length="120" mass="14355">METVFEDHRLSVQYFDGDKKDLYTQYKASQKRKAHIKRKKTSSNAQYAREAAMPPTKFLFFSNVDTQCAVAVWLNLWQKKDKVDKFCPSCRFKMPNMPHPLNPWILVKNEDVLEWIRRKK</sequence>
<protein>
    <submittedName>
        <fullName evidence="2">Prophage protein</fullName>
    </submittedName>
</protein>
<reference evidence="2" key="1">
    <citation type="submission" date="2016-11" db="UniProtKB">
        <authorList>
            <consortium name="WormBaseParasite"/>
        </authorList>
    </citation>
    <scope>IDENTIFICATION</scope>
</reference>
<dbReference type="Proteomes" id="UP000095282">
    <property type="component" value="Unplaced"/>
</dbReference>
<accession>A0A1I7TVI7</accession>
<name>A0A1I7TVI7_9PELO</name>
<dbReference type="AlphaFoldDB" id="A0A1I7TVI7"/>